<feature type="region of interest" description="Disordered" evidence="1">
    <location>
        <begin position="167"/>
        <end position="190"/>
    </location>
</feature>
<dbReference type="AlphaFoldDB" id="A0A1H8D5U1"/>
<reference evidence="2 3" key="1">
    <citation type="submission" date="2016-10" db="EMBL/GenBank/DDBJ databases">
        <authorList>
            <person name="de Groot N.N."/>
        </authorList>
    </citation>
    <scope>NUCLEOTIDE SEQUENCE [LARGE SCALE GENOMIC DNA]</scope>
    <source>
        <strain evidence="2 3">DSM 11457</strain>
    </source>
</reference>
<evidence type="ECO:0000256" key="1">
    <source>
        <dbReference type="SAM" id="MobiDB-lite"/>
    </source>
</evidence>
<accession>A0A1H8D5U1</accession>
<proteinExistence type="predicted"/>
<organism evidence="2 3">
    <name type="scientific">Roseovarius tolerans</name>
    <dbReference type="NCBI Taxonomy" id="74031"/>
    <lineage>
        <taxon>Bacteria</taxon>
        <taxon>Pseudomonadati</taxon>
        <taxon>Pseudomonadota</taxon>
        <taxon>Alphaproteobacteria</taxon>
        <taxon>Rhodobacterales</taxon>
        <taxon>Roseobacteraceae</taxon>
        <taxon>Roseovarius</taxon>
    </lineage>
</organism>
<dbReference type="EMBL" id="FOBO01000011">
    <property type="protein sequence ID" value="SEN02154.1"/>
    <property type="molecule type" value="Genomic_DNA"/>
</dbReference>
<evidence type="ECO:0008006" key="4">
    <source>
        <dbReference type="Google" id="ProtNLM"/>
    </source>
</evidence>
<protein>
    <recommendedName>
        <fullName evidence="4">DUF3780 domain-containing protein</fullName>
    </recommendedName>
</protein>
<dbReference type="Proteomes" id="UP000182160">
    <property type="component" value="Unassembled WGS sequence"/>
</dbReference>
<dbReference type="NCBIfam" id="NF042961">
    <property type="entry name" value="DUF3780_antiphage"/>
    <property type="match status" value="1"/>
</dbReference>
<dbReference type="InterPro" id="IPR024220">
    <property type="entry name" value="DUF3780"/>
</dbReference>
<sequence>MSEKAITHGFGVPNDPLPHQFLVKIPTGRTDLVEVWEDFGAAALGTSAQKLCRVAIPRDAWRQVSEGVKGHLNRRLKEKDLKSSRFATGENRIERILGRELCVLAWAIEDATSDEAAIAFTRWSSHRPEELWWLFQQIDKDGGEWDSPKTGWRAAIRHALIREGDEVAAATRRPRPQSTAEKTPDLFKDL</sequence>
<name>A0A1H8D5U1_9RHOB</name>
<dbReference type="RefSeq" id="WP_074786683.1">
    <property type="nucleotide sequence ID" value="NZ_FOBO01000011.1"/>
</dbReference>
<evidence type="ECO:0000313" key="2">
    <source>
        <dbReference type="EMBL" id="SEN02154.1"/>
    </source>
</evidence>
<evidence type="ECO:0000313" key="3">
    <source>
        <dbReference type="Proteomes" id="UP000182160"/>
    </source>
</evidence>
<dbReference type="Pfam" id="PF12635">
    <property type="entry name" value="DUF3780"/>
    <property type="match status" value="1"/>
</dbReference>
<gene>
    <name evidence="2" type="ORF">SAMN04488077_1113</name>
</gene>